<evidence type="ECO:0000313" key="1">
    <source>
        <dbReference type="EMBL" id="CAA9995915.1"/>
    </source>
</evidence>
<accession>A0A6H5G119</accession>
<evidence type="ECO:0000313" key="2">
    <source>
        <dbReference type="Proteomes" id="UP000479000"/>
    </source>
</evidence>
<protein>
    <submittedName>
        <fullName evidence="1">Uncharacterized protein</fullName>
    </submittedName>
</protein>
<name>A0A6H5G119_9HEMI</name>
<sequence>MTRTKTLKMSWTKKILMIWRRARNETTDSLCSHMERITVAKVELAQECYLRLCDLFTLLQSAYSAQILFSAGGCFLKTLLNVYSTFSDTQVSSSSGDELMKQQTKTIRTYLWTYYYLARFLVQAVAASATTNQVHTYLITIIRYSNHISSTCWIPSLTTQEGEAMSSSQYISVLNSSNPLLKVGRARPGQLRLSGEKATPGLRNWNHVPSITGAIQTTDAIQLK</sequence>
<dbReference type="EMBL" id="CADCXU010004146">
    <property type="protein sequence ID" value="CAA9995915.1"/>
    <property type="molecule type" value="Genomic_DNA"/>
</dbReference>
<proteinExistence type="predicted"/>
<dbReference type="AlphaFoldDB" id="A0A6H5G119"/>
<keyword evidence="2" id="KW-1185">Reference proteome</keyword>
<organism evidence="1 2">
    <name type="scientific">Nesidiocoris tenuis</name>
    <dbReference type="NCBI Taxonomy" id="355587"/>
    <lineage>
        <taxon>Eukaryota</taxon>
        <taxon>Metazoa</taxon>
        <taxon>Ecdysozoa</taxon>
        <taxon>Arthropoda</taxon>
        <taxon>Hexapoda</taxon>
        <taxon>Insecta</taxon>
        <taxon>Pterygota</taxon>
        <taxon>Neoptera</taxon>
        <taxon>Paraneoptera</taxon>
        <taxon>Hemiptera</taxon>
        <taxon>Heteroptera</taxon>
        <taxon>Panheteroptera</taxon>
        <taxon>Cimicomorpha</taxon>
        <taxon>Miridae</taxon>
        <taxon>Dicyphina</taxon>
        <taxon>Nesidiocoris</taxon>
    </lineage>
</organism>
<feature type="non-terminal residue" evidence="1">
    <location>
        <position position="224"/>
    </location>
</feature>
<reference evidence="1 2" key="1">
    <citation type="submission" date="2020-02" db="EMBL/GenBank/DDBJ databases">
        <authorList>
            <person name="Ferguson B K."/>
        </authorList>
    </citation>
    <scope>NUCLEOTIDE SEQUENCE [LARGE SCALE GENOMIC DNA]</scope>
</reference>
<gene>
    <name evidence="1" type="ORF">NTEN_LOCUS2615</name>
</gene>
<dbReference type="Proteomes" id="UP000479000">
    <property type="component" value="Unassembled WGS sequence"/>
</dbReference>